<keyword evidence="3" id="KW-0813">Transport</keyword>
<evidence type="ECO:0000256" key="1">
    <source>
        <dbReference type="ARBA" id="ARBA00004141"/>
    </source>
</evidence>
<evidence type="ECO:0000313" key="7">
    <source>
        <dbReference type="Proteomes" id="UP000887540"/>
    </source>
</evidence>
<dbReference type="GO" id="GO:0005384">
    <property type="term" value="F:manganese ion transmembrane transporter activity"/>
    <property type="evidence" value="ECO:0007669"/>
    <property type="project" value="TreeGrafter"/>
</dbReference>
<dbReference type="Pfam" id="PF01566">
    <property type="entry name" value="Nramp"/>
    <property type="match status" value="1"/>
</dbReference>
<keyword evidence="5" id="KW-1133">Transmembrane helix</keyword>
<evidence type="ECO:0000313" key="8">
    <source>
        <dbReference type="WBParaSite" id="ACRNAN_scaffold25824.g13716.t1"/>
    </source>
</evidence>
<dbReference type="PANTHER" id="PTHR11706:SF33">
    <property type="entry name" value="NATURAL RESISTANCE-ASSOCIATED MACROPHAGE PROTEIN 2"/>
    <property type="match status" value="1"/>
</dbReference>
<accession>A0A914DFI8</accession>
<evidence type="ECO:0000256" key="4">
    <source>
        <dbReference type="ARBA" id="ARBA00022692"/>
    </source>
</evidence>
<comment type="similarity">
    <text evidence="2">Belongs to the NRAMP family.</text>
</comment>
<dbReference type="GO" id="GO:0010008">
    <property type="term" value="C:endosome membrane"/>
    <property type="evidence" value="ECO:0007669"/>
    <property type="project" value="TreeGrafter"/>
</dbReference>
<dbReference type="GO" id="GO:0005886">
    <property type="term" value="C:plasma membrane"/>
    <property type="evidence" value="ECO:0007669"/>
    <property type="project" value="TreeGrafter"/>
</dbReference>
<dbReference type="InterPro" id="IPR001046">
    <property type="entry name" value="NRAMP_fam"/>
</dbReference>
<organism evidence="7 8">
    <name type="scientific">Acrobeloides nanus</name>
    <dbReference type="NCBI Taxonomy" id="290746"/>
    <lineage>
        <taxon>Eukaryota</taxon>
        <taxon>Metazoa</taxon>
        <taxon>Ecdysozoa</taxon>
        <taxon>Nematoda</taxon>
        <taxon>Chromadorea</taxon>
        <taxon>Rhabditida</taxon>
        <taxon>Tylenchina</taxon>
        <taxon>Cephalobomorpha</taxon>
        <taxon>Cephaloboidea</taxon>
        <taxon>Cephalobidae</taxon>
        <taxon>Acrobeloides</taxon>
    </lineage>
</organism>
<sequence length="68" mass="7330">MAITFGYEFAVVQPDFGGILKGMFIPTCGACNSAVVLQIVSIIGSIIQPYNYYLHSALVKVCFKGPVQ</sequence>
<evidence type="ECO:0000256" key="5">
    <source>
        <dbReference type="ARBA" id="ARBA00022989"/>
    </source>
</evidence>
<dbReference type="GO" id="GO:0005381">
    <property type="term" value="F:iron ion transmembrane transporter activity"/>
    <property type="evidence" value="ECO:0007669"/>
    <property type="project" value="TreeGrafter"/>
</dbReference>
<evidence type="ECO:0000256" key="6">
    <source>
        <dbReference type="ARBA" id="ARBA00023136"/>
    </source>
</evidence>
<evidence type="ECO:0000256" key="3">
    <source>
        <dbReference type="ARBA" id="ARBA00022448"/>
    </source>
</evidence>
<comment type="subcellular location">
    <subcellularLocation>
        <location evidence="1">Membrane</location>
        <topology evidence="1">Multi-pass membrane protein</topology>
    </subcellularLocation>
</comment>
<keyword evidence="4" id="KW-0812">Transmembrane</keyword>
<evidence type="ECO:0000256" key="2">
    <source>
        <dbReference type="ARBA" id="ARBA00006670"/>
    </source>
</evidence>
<dbReference type="Proteomes" id="UP000887540">
    <property type="component" value="Unplaced"/>
</dbReference>
<keyword evidence="6" id="KW-0472">Membrane</keyword>
<dbReference type="GO" id="GO:0015086">
    <property type="term" value="F:cadmium ion transmembrane transporter activity"/>
    <property type="evidence" value="ECO:0007669"/>
    <property type="project" value="TreeGrafter"/>
</dbReference>
<dbReference type="AlphaFoldDB" id="A0A914DFI8"/>
<proteinExistence type="inferred from homology"/>
<reference evidence="8" key="1">
    <citation type="submission" date="2022-11" db="UniProtKB">
        <authorList>
            <consortium name="WormBaseParasite"/>
        </authorList>
    </citation>
    <scope>IDENTIFICATION</scope>
</reference>
<name>A0A914DFI8_9BILA</name>
<protein>
    <submittedName>
        <fullName evidence="8">Uncharacterized protein</fullName>
    </submittedName>
</protein>
<keyword evidence="7" id="KW-1185">Reference proteome</keyword>
<dbReference type="WBParaSite" id="ACRNAN_scaffold25824.g13716.t1">
    <property type="protein sequence ID" value="ACRNAN_scaffold25824.g13716.t1"/>
    <property type="gene ID" value="ACRNAN_scaffold25824.g13716"/>
</dbReference>
<dbReference type="PANTHER" id="PTHR11706">
    <property type="entry name" value="SOLUTE CARRIER PROTEIN FAMILY 11 MEMBER"/>
    <property type="match status" value="1"/>
</dbReference>